<feature type="domain" description="Methyl-accepting transducer" evidence="4">
    <location>
        <begin position="163"/>
        <end position="410"/>
    </location>
</feature>
<dbReference type="HOGENOM" id="CLU_000445_21_4_5"/>
<proteinExistence type="inferred from homology"/>
<dbReference type="RefSeq" id="WP_011390989.1">
    <property type="nucleotide sequence ID" value="NC_007643.1"/>
</dbReference>
<dbReference type="GO" id="GO:0020037">
    <property type="term" value="F:heme binding"/>
    <property type="evidence" value="ECO:0007669"/>
    <property type="project" value="InterPro"/>
</dbReference>
<evidence type="ECO:0000313" key="5">
    <source>
        <dbReference type="EMBL" id="ABC24036.1"/>
    </source>
</evidence>
<dbReference type="PANTHER" id="PTHR32089">
    <property type="entry name" value="METHYL-ACCEPTING CHEMOTAXIS PROTEIN MCPB"/>
    <property type="match status" value="1"/>
</dbReference>
<reference evidence="5 6" key="1">
    <citation type="journal article" date="2011" name="Stand. Genomic Sci.">
        <title>Complete genome sequence of Rhodospirillum rubrum type strain (S1).</title>
        <authorList>
            <person name="Munk A.C."/>
            <person name="Copeland A."/>
            <person name="Lucas S."/>
            <person name="Lapidus A."/>
            <person name="Del Rio T.G."/>
            <person name="Barry K."/>
            <person name="Detter J.C."/>
            <person name="Hammon N."/>
            <person name="Israni S."/>
            <person name="Pitluck S."/>
            <person name="Brettin T."/>
            <person name="Bruce D."/>
            <person name="Han C."/>
            <person name="Tapia R."/>
            <person name="Gilna P."/>
            <person name="Schmutz J."/>
            <person name="Larimer F."/>
            <person name="Land M."/>
            <person name="Kyrpides N.C."/>
            <person name="Mavromatis K."/>
            <person name="Richardson P."/>
            <person name="Rohde M."/>
            <person name="Goker M."/>
            <person name="Klenk H.P."/>
            <person name="Zhang Y."/>
            <person name="Roberts G.P."/>
            <person name="Reslewic S."/>
            <person name="Schwartz D.C."/>
        </authorList>
    </citation>
    <scope>NUCLEOTIDE SEQUENCE [LARGE SCALE GENOMIC DNA]</scope>
    <source>
        <strain evidence="6">ATCC 11170 / ATH 1.1.1 / DSM 467 / LMG 4362 / NCIMB 8255 / S1</strain>
    </source>
</reference>
<evidence type="ECO:0000256" key="3">
    <source>
        <dbReference type="PROSITE-ProRule" id="PRU00284"/>
    </source>
</evidence>
<dbReference type="GO" id="GO:0016020">
    <property type="term" value="C:membrane"/>
    <property type="evidence" value="ECO:0007669"/>
    <property type="project" value="InterPro"/>
</dbReference>
<dbReference type="SUPFAM" id="SSF46458">
    <property type="entry name" value="Globin-like"/>
    <property type="match status" value="1"/>
</dbReference>
<dbReference type="SMART" id="SM00283">
    <property type="entry name" value="MA"/>
    <property type="match status" value="1"/>
</dbReference>
<evidence type="ECO:0000259" key="4">
    <source>
        <dbReference type="PROSITE" id="PS50111"/>
    </source>
</evidence>
<dbReference type="Gene3D" id="1.10.490.10">
    <property type="entry name" value="Globins"/>
    <property type="match status" value="1"/>
</dbReference>
<dbReference type="AlphaFoldDB" id="Q2RPA9"/>
<dbReference type="EMBL" id="CP000230">
    <property type="protein sequence ID" value="ABC24036.1"/>
    <property type="molecule type" value="Genomic_DNA"/>
</dbReference>
<dbReference type="eggNOG" id="COG0840">
    <property type="taxonomic scope" value="Bacteria"/>
</dbReference>
<organism evidence="5 6">
    <name type="scientific">Rhodospirillum rubrum (strain ATCC 11170 / ATH 1.1.1 / DSM 467 / LMG 4362 / NCIMB 8255 / S1)</name>
    <dbReference type="NCBI Taxonomy" id="269796"/>
    <lineage>
        <taxon>Bacteria</taxon>
        <taxon>Pseudomonadati</taxon>
        <taxon>Pseudomonadota</taxon>
        <taxon>Alphaproteobacteria</taxon>
        <taxon>Rhodospirillales</taxon>
        <taxon>Rhodospirillaceae</taxon>
        <taxon>Rhodospirillum</taxon>
    </lineage>
</organism>
<dbReference type="Pfam" id="PF11563">
    <property type="entry name" value="Protoglobin"/>
    <property type="match status" value="1"/>
</dbReference>
<dbReference type="GO" id="GO:0019825">
    <property type="term" value="F:oxygen binding"/>
    <property type="evidence" value="ECO:0007669"/>
    <property type="project" value="InterPro"/>
</dbReference>
<dbReference type="PhylomeDB" id="Q2RPA9"/>
<comment type="similarity">
    <text evidence="2">Belongs to the methyl-accepting chemotaxis (MCP) protein family.</text>
</comment>
<dbReference type="Pfam" id="PF00015">
    <property type="entry name" value="MCPsignal"/>
    <property type="match status" value="1"/>
</dbReference>
<sequence>MIDIEFHKEERIDALGLNAEARSLLREIQPLAAACIDRALDGAYDRMQRYPDSRRAFDGVDIAQAKRVQRQHWLEDVLSPEPTDSQFANAILLAQGRQKSGLALRWYFVFFMAILDGLIEGITPAYRRKPERLSKAISVLTRAVFFDLDLFTAVYVAAAEGAAASELNRQADAFEAQVSDMVKAVAASIAEVQDTARTMTAVADQTQAQALTALTAGDEAGANAQTVAAATEQLSASIIEIGRQVGQSTRISGEAVTAARDTDHLVQGLAEVARKIGDVVKLINSIASQTNLLALNATIEAARAGEAGRGFAVVAGEVKNLANQTAKATEEISGQIAAVQKATQGAVGAIRGIGATITEVSAITAAIAAAVDQQRAATEEIARSVQQVAQSSALATKGMTTVTQAAEETGGAARQLRDGLDGLGHKSARLTTQVDDFLGRIRQRG</sequence>
<evidence type="ECO:0000256" key="1">
    <source>
        <dbReference type="ARBA" id="ARBA00023224"/>
    </source>
</evidence>
<evidence type="ECO:0000256" key="2">
    <source>
        <dbReference type="ARBA" id="ARBA00029447"/>
    </source>
</evidence>
<dbReference type="EnsemblBacteria" id="ABC24036">
    <property type="protein sequence ID" value="ABC24036"/>
    <property type="gene ID" value="Rru_A3241"/>
</dbReference>
<keyword evidence="1 3" id="KW-0807">Transducer</keyword>
<evidence type="ECO:0000313" key="6">
    <source>
        <dbReference type="Proteomes" id="UP000001929"/>
    </source>
</evidence>
<dbReference type="GO" id="GO:0007165">
    <property type="term" value="P:signal transduction"/>
    <property type="evidence" value="ECO:0007669"/>
    <property type="project" value="UniProtKB-KW"/>
</dbReference>
<dbReference type="STRING" id="269796.Rru_A3241"/>
<name>Q2RPA9_RHORT</name>
<dbReference type="Proteomes" id="UP000001929">
    <property type="component" value="Chromosome"/>
</dbReference>
<dbReference type="InterPro" id="IPR012292">
    <property type="entry name" value="Globin/Proto"/>
</dbReference>
<dbReference type="InterPro" id="IPR004090">
    <property type="entry name" value="Chemotax_Me-accpt_rcpt"/>
</dbReference>
<dbReference type="PANTHER" id="PTHR32089:SF112">
    <property type="entry name" value="LYSOZYME-LIKE PROTEIN-RELATED"/>
    <property type="match status" value="1"/>
</dbReference>
<dbReference type="Gene3D" id="1.10.287.950">
    <property type="entry name" value="Methyl-accepting chemotaxis protein"/>
    <property type="match status" value="1"/>
</dbReference>
<dbReference type="CDD" id="cd01068">
    <property type="entry name" value="globin_sensor"/>
    <property type="match status" value="1"/>
</dbReference>
<dbReference type="GO" id="GO:0004888">
    <property type="term" value="F:transmembrane signaling receptor activity"/>
    <property type="evidence" value="ECO:0007669"/>
    <property type="project" value="InterPro"/>
</dbReference>
<dbReference type="InterPro" id="IPR039379">
    <property type="entry name" value="Protoglobin_sensor_dom"/>
</dbReference>
<gene>
    <name evidence="5" type="ordered locus">Rru_A3241</name>
</gene>
<accession>Q2RPA9</accession>
<dbReference type="PATRIC" id="fig|269796.9.peg.3355"/>
<dbReference type="InterPro" id="IPR009050">
    <property type="entry name" value="Globin-like_sf"/>
</dbReference>
<dbReference type="InterPro" id="IPR004089">
    <property type="entry name" value="MCPsignal_dom"/>
</dbReference>
<dbReference type="GO" id="GO:0006935">
    <property type="term" value="P:chemotaxis"/>
    <property type="evidence" value="ECO:0007669"/>
    <property type="project" value="InterPro"/>
</dbReference>
<dbReference type="PRINTS" id="PR00260">
    <property type="entry name" value="CHEMTRNSDUCR"/>
</dbReference>
<dbReference type="PROSITE" id="PS50111">
    <property type="entry name" value="CHEMOTAXIS_TRANSDUC_2"/>
    <property type="match status" value="1"/>
</dbReference>
<dbReference type="KEGG" id="rru:Rru_A3241"/>
<dbReference type="InterPro" id="IPR044398">
    <property type="entry name" value="Globin-sensor_dom"/>
</dbReference>
<keyword evidence="6" id="KW-1185">Reference proteome</keyword>
<dbReference type="SUPFAM" id="SSF58104">
    <property type="entry name" value="Methyl-accepting chemotaxis protein (MCP) signaling domain"/>
    <property type="match status" value="1"/>
</dbReference>
<protein>
    <submittedName>
        <fullName evidence="5">Chemotaxis sensory transducer</fullName>
    </submittedName>
</protein>